<accession>A0A6L6GHU3</accession>
<proteinExistence type="predicted"/>
<organism evidence="2 3">
    <name type="scientific">Acinetobacter faecalis</name>
    <dbReference type="NCBI Taxonomy" id="2665161"/>
    <lineage>
        <taxon>Bacteria</taxon>
        <taxon>Pseudomonadati</taxon>
        <taxon>Pseudomonadota</taxon>
        <taxon>Gammaproteobacteria</taxon>
        <taxon>Moraxellales</taxon>
        <taxon>Moraxellaceae</taxon>
        <taxon>Acinetobacter</taxon>
    </lineage>
</organism>
<dbReference type="Proteomes" id="UP000473854">
    <property type="component" value="Unassembled WGS sequence"/>
</dbReference>
<reference evidence="2 3" key="1">
    <citation type="submission" date="2019-11" db="EMBL/GenBank/DDBJ databases">
        <authorList>
            <person name="An D."/>
        </authorList>
    </citation>
    <scope>NUCLEOTIDE SEQUENCE [LARGE SCALE GENOMIC DNA]</scope>
    <source>
        <strain evidence="2 3">YIM 103518</strain>
    </source>
</reference>
<sequence length="231" mass="24998">MSKQQGSTLVIVLIVLILVTLIGAMGVRTGIFGLKLATNSQIQALLLESSNAALFNLEDPTQVERQMAGDGMYSYFNASNNANDELVFCYRASQRQFFSMQNASAIIPNGNTNKIGVTGFCKATQFATGRSAVLTQVYLKKNIMSDEQIFEHVSKGTSTGASSENIPVVSNSISATVISVLPSFSSATNSNIEDCFNKKRVEVSQCFKDLNIPFNTQHADYIVGSQPKLVS</sequence>
<keyword evidence="1" id="KW-0812">Transmembrane</keyword>
<evidence type="ECO:0000313" key="3">
    <source>
        <dbReference type="Proteomes" id="UP000473854"/>
    </source>
</evidence>
<feature type="transmembrane region" description="Helical" evidence="1">
    <location>
        <begin position="6"/>
        <end position="27"/>
    </location>
</feature>
<evidence type="ECO:0000313" key="2">
    <source>
        <dbReference type="EMBL" id="MTD12087.1"/>
    </source>
</evidence>
<comment type="caution">
    <text evidence="2">The sequence shown here is derived from an EMBL/GenBank/DDBJ whole genome shotgun (WGS) entry which is preliminary data.</text>
</comment>
<keyword evidence="1" id="KW-0472">Membrane</keyword>
<dbReference type="AlphaFoldDB" id="A0A6L6GHU3"/>
<keyword evidence="1" id="KW-1133">Transmembrane helix</keyword>
<dbReference type="RefSeq" id="WP_154773634.1">
    <property type="nucleotide sequence ID" value="NZ_WLYL01000048.1"/>
</dbReference>
<dbReference type="EMBL" id="WLYL01000048">
    <property type="protein sequence ID" value="MTD12087.1"/>
    <property type="molecule type" value="Genomic_DNA"/>
</dbReference>
<name>A0A6L6GHU3_9GAMM</name>
<evidence type="ECO:0000256" key="1">
    <source>
        <dbReference type="SAM" id="Phobius"/>
    </source>
</evidence>
<gene>
    <name evidence="2" type="ORF">GIX10_11780</name>
</gene>
<protein>
    <submittedName>
        <fullName evidence="2">Pilus assembly protein PilX</fullName>
    </submittedName>
</protein>